<accession>A0A5C6AA47</accession>
<dbReference type="PANTHER" id="PTHR37937">
    <property type="entry name" value="CONJUGATIVE TRANSFER: DNA TRANSPORT"/>
    <property type="match status" value="1"/>
</dbReference>
<dbReference type="EMBL" id="SJPR01000003">
    <property type="protein sequence ID" value="TWT96902.1"/>
    <property type="molecule type" value="Genomic_DNA"/>
</dbReference>
<reference evidence="7 8" key="1">
    <citation type="submission" date="2019-02" db="EMBL/GenBank/DDBJ databases">
        <title>Deep-cultivation of Planctomycetes and their phenomic and genomic characterization uncovers novel biology.</title>
        <authorList>
            <person name="Wiegand S."/>
            <person name="Jogler M."/>
            <person name="Boedeker C."/>
            <person name="Pinto D."/>
            <person name="Vollmers J."/>
            <person name="Rivas-Marin E."/>
            <person name="Kohn T."/>
            <person name="Peeters S.H."/>
            <person name="Heuer A."/>
            <person name="Rast P."/>
            <person name="Oberbeckmann S."/>
            <person name="Bunk B."/>
            <person name="Jeske O."/>
            <person name="Meyerdierks A."/>
            <person name="Storesund J.E."/>
            <person name="Kallscheuer N."/>
            <person name="Luecker S."/>
            <person name="Lage O.M."/>
            <person name="Pohl T."/>
            <person name="Merkel B.J."/>
            <person name="Hornburger P."/>
            <person name="Mueller R.-W."/>
            <person name="Bruemmer F."/>
            <person name="Labrenz M."/>
            <person name="Spormann A.M."/>
            <person name="Op Den Camp H."/>
            <person name="Overmann J."/>
            <person name="Amann R."/>
            <person name="Jetten M.S.M."/>
            <person name="Mascher T."/>
            <person name="Medema M.H."/>
            <person name="Devos D.P."/>
            <person name="Kaster A.-K."/>
            <person name="Ovreas L."/>
            <person name="Rohde M."/>
            <person name="Galperin M.Y."/>
            <person name="Jogler C."/>
        </authorList>
    </citation>
    <scope>NUCLEOTIDE SEQUENCE [LARGE SCALE GENOMIC DNA]</scope>
    <source>
        <strain evidence="7 8">Pla108</strain>
    </source>
</reference>
<dbReference type="OrthoDB" id="236898at2"/>
<dbReference type="InterPro" id="IPR051539">
    <property type="entry name" value="T4SS-coupling_protein"/>
</dbReference>
<proteinExistence type="inferred from homology"/>
<dbReference type="InterPro" id="IPR003688">
    <property type="entry name" value="TraG/VirD4"/>
</dbReference>
<evidence type="ECO:0000256" key="3">
    <source>
        <dbReference type="ARBA" id="ARBA00022475"/>
    </source>
</evidence>
<keyword evidence="5" id="KW-1133">Transmembrane helix</keyword>
<evidence type="ECO:0000313" key="7">
    <source>
        <dbReference type="EMBL" id="TWT96902.1"/>
    </source>
</evidence>
<evidence type="ECO:0000256" key="6">
    <source>
        <dbReference type="ARBA" id="ARBA00023136"/>
    </source>
</evidence>
<dbReference type="Gene3D" id="3.40.50.300">
    <property type="entry name" value="P-loop containing nucleotide triphosphate hydrolases"/>
    <property type="match status" value="1"/>
</dbReference>
<keyword evidence="6" id="KW-0472">Membrane</keyword>
<comment type="caution">
    <text evidence="7">The sequence shown here is derived from an EMBL/GenBank/DDBJ whole genome shotgun (WGS) entry which is preliminary data.</text>
</comment>
<evidence type="ECO:0000313" key="8">
    <source>
        <dbReference type="Proteomes" id="UP000317421"/>
    </source>
</evidence>
<dbReference type="GO" id="GO:0005886">
    <property type="term" value="C:plasma membrane"/>
    <property type="evidence" value="ECO:0007669"/>
    <property type="project" value="UniProtKB-SubCell"/>
</dbReference>
<evidence type="ECO:0000256" key="5">
    <source>
        <dbReference type="ARBA" id="ARBA00022989"/>
    </source>
</evidence>
<dbReference type="InterPro" id="IPR027417">
    <property type="entry name" value="P-loop_NTPase"/>
</dbReference>
<keyword evidence="3" id="KW-1003">Cell membrane</keyword>
<dbReference type="SUPFAM" id="SSF52540">
    <property type="entry name" value="P-loop containing nucleoside triphosphate hydrolases"/>
    <property type="match status" value="1"/>
</dbReference>
<evidence type="ECO:0000256" key="1">
    <source>
        <dbReference type="ARBA" id="ARBA00004651"/>
    </source>
</evidence>
<protein>
    <submittedName>
        <fullName evidence="7">Type IV secretory system Conjugative DNA transfer</fullName>
    </submittedName>
</protein>
<dbReference type="CDD" id="cd01127">
    <property type="entry name" value="TrwB_TraG_TraD_VirD4"/>
    <property type="match status" value="1"/>
</dbReference>
<comment type="subcellular location">
    <subcellularLocation>
        <location evidence="1">Cell membrane</location>
        <topology evidence="1">Multi-pass membrane protein</topology>
    </subcellularLocation>
</comment>
<dbReference type="Proteomes" id="UP000317421">
    <property type="component" value="Unassembled WGS sequence"/>
</dbReference>
<dbReference type="Pfam" id="PF02534">
    <property type="entry name" value="T4SS-DNA_transf"/>
    <property type="match status" value="1"/>
</dbReference>
<evidence type="ECO:0000256" key="4">
    <source>
        <dbReference type="ARBA" id="ARBA00022692"/>
    </source>
</evidence>
<keyword evidence="4" id="KW-0812">Transmembrane</keyword>
<dbReference type="PANTHER" id="PTHR37937:SF1">
    <property type="entry name" value="CONJUGATIVE TRANSFER: DNA TRANSPORT"/>
    <property type="match status" value="1"/>
</dbReference>
<organism evidence="7 8">
    <name type="scientific">Botrimarina colliarenosi</name>
    <dbReference type="NCBI Taxonomy" id="2528001"/>
    <lineage>
        <taxon>Bacteria</taxon>
        <taxon>Pseudomonadati</taxon>
        <taxon>Planctomycetota</taxon>
        <taxon>Planctomycetia</taxon>
        <taxon>Pirellulales</taxon>
        <taxon>Lacipirellulaceae</taxon>
        <taxon>Botrimarina</taxon>
    </lineage>
</organism>
<gene>
    <name evidence="7" type="ORF">Pla108_26780</name>
</gene>
<keyword evidence="8" id="KW-1185">Reference proteome</keyword>
<comment type="similarity">
    <text evidence="2">Belongs to the VirD4/TraG family.</text>
</comment>
<name>A0A5C6AA47_9BACT</name>
<sequence>MKKPQGHLHDTPLIGQTLPEHGLRGAAVHVPGHHYTTIACTGSGKLAASAAHQLIGWPDDLLAISEKNDLCDLALGRRCDPTLWDDLRLVRRWGRRLGADPRGITQARYHLAGGRVMNVDLGGSTAYPASRYTFLNEVDVTEAGAQARLMAIARGLFPEQKKTATADPYWQLAPQGAFAAVAGHVRTTEPDPRDQTLVRATERLMGIDPATGKSNPKLQERLFLEMMHNPHLGGFIAAQGAELYNLGEKTLGPLMSTIGTRTRWMLGDKRVREMLSGPSDFSLEELGAGGPPLSVFVTPVRGDKSSQAFLRMLLELSVLMFQQRREPPKKRVLLLADEVPAWGEEQVNLLRSSMNILRDRKVTVWLYAQSYGQLVQLCDEQGAAEILSASCVQLFGCRDKCTVDMIRDRLGKTVIRRNSGKGPAKFEEVYVADTDAIYDELSPASPLQYVFPYAGRPMRLGRVGYTSIRTREGLVLPGLNYQGHYDVRLRPYGP</sequence>
<dbReference type="AlphaFoldDB" id="A0A5C6AA47"/>
<dbReference type="RefSeq" id="WP_146445403.1">
    <property type="nucleotide sequence ID" value="NZ_SJPR01000003.1"/>
</dbReference>
<evidence type="ECO:0000256" key="2">
    <source>
        <dbReference type="ARBA" id="ARBA00008806"/>
    </source>
</evidence>